<dbReference type="EMBL" id="CP009888">
    <property type="protein sequence ID" value="AIY66206.1"/>
    <property type="molecule type" value="Genomic_DNA"/>
</dbReference>
<evidence type="ECO:0000256" key="5">
    <source>
        <dbReference type="ARBA" id="ARBA00022989"/>
    </source>
</evidence>
<gene>
    <name evidence="8" type="ORF">OM33_14625</name>
</gene>
<dbReference type="eggNOG" id="COG3726">
    <property type="taxonomic scope" value="Bacteria"/>
</dbReference>
<feature type="transmembrane region" description="Helical" evidence="7">
    <location>
        <begin position="166"/>
        <end position="185"/>
    </location>
</feature>
<name>A0A0A7EJH4_9GAMM</name>
<comment type="similarity">
    <text evidence="2">Belongs to the Smp family.</text>
</comment>
<proteinExistence type="inferred from homology"/>
<organism evidence="8 9">
    <name type="scientific">Pseudoalteromonas piratica</name>
    <dbReference type="NCBI Taxonomy" id="1348114"/>
    <lineage>
        <taxon>Bacteria</taxon>
        <taxon>Pseudomonadati</taxon>
        <taxon>Pseudomonadota</taxon>
        <taxon>Gammaproteobacteria</taxon>
        <taxon>Alteromonadales</taxon>
        <taxon>Pseudoalteromonadaceae</taxon>
        <taxon>Pseudoalteromonas</taxon>
    </lineage>
</organism>
<sequence>MKKNQDRNPAFASTYQRISRLMIAAICLVALTHIGFNTSFKGHQILEQQSKTTAQGLAKQLALGARTAIKEQDKKSLSQLVNNFAQDEFIQTAAIFDKYGNLLVQSNFAASYQDLLKTPSALPGLSKLATPVISDVFVQGKRVGFVRLTYTFPAAIREAHDYLHEVSKQIALMLILSVILTWVLARKIKRWQVKRYIRNAEQEEA</sequence>
<evidence type="ECO:0000313" key="8">
    <source>
        <dbReference type="EMBL" id="AIY66206.1"/>
    </source>
</evidence>
<evidence type="ECO:0000256" key="1">
    <source>
        <dbReference type="ARBA" id="ARBA00004236"/>
    </source>
</evidence>
<dbReference type="Pfam" id="PF10144">
    <property type="entry name" value="SMP_2"/>
    <property type="match status" value="1"/>
</dbReference>
<evidence type="ECO:0000256" key="3">
    <source>
        <dbReference type="ARBA" id="ARBA00022475"/>
    </source>
</evidence>
<evidence type="ECO:0000256" key="2">
    <source>
        <dbReference type="ARBA" id="ARBA00005362"/>
    </source>
</evidence>
<feature type="transmembrane region" description="Helical" evidence="7">
    <location>
        <begin position="21"/>
        <end position="40"/>
    </location>
</feature>
<keyword evidence="5 7" id="KW-1133">Transmembrane helix</keyword>
<dbReference type="AlphaFoldDB" id="A0A0A7EJH4"/>
<keyword evidence="9" id="KW-1185">Reference proteome</keyword>
<keyword evidence="6 7" id="KW-0472">Membrane</keyword>
<evidence type="ECO:0000256" key="6">
    <source>
        <dbReference type="ARBA" id="ARBA00023136"/>
    </source>
</evidence>
<dbReference type="HOGENOM" id="CLU_1336587_0_0_6"/>
<protein>
    <submittedName>
        <fullName evidence="8">Smp protein</fullName>
    </submittedName>
</protein>
<reference evidence="8 9" key="1">
    <citation type="submission" date="2014-11" db="EMBL/GenBank/DDBJ databases">
        <title>Complete Genome Sequence of Pseudoalteromonas sp. Strain OCN003 Isolated from Kaneohe Bay, Oahu, Hawaii.</title>
        <authorList>
            <person name="Beurmann S."/>
            <person name="Videau P."/>
            <person name="Ushijima B."/>
            <person name="Smith A.M."/>
            <person name="Aeby G.S."/>
            <person name="Callahan S.M."/>
            <person name="Belcaid M."/>
        </authorList>
    </citation>
    <scope>NUCLEOTIDE SEQUENCE [LARGE SCALE GENOMIC DNA]</scope>
    <source>
        <strain evidence="8 9">OCN003</strain>
    </source>
</reference>
<comment type="subcellular location">
    <subcellularLocation>
        <location evidence="1">Cell membrane</location>
    </subcellularLocation>
</comment>
<dbReference type="InterPro" id="IPR019305">
    <property type="entry name" value="Uncharacterised_Smp"/>
</dbReference>
<evidence type="ECO:0000256" key="4">
    <source>
        <dbReference type="ARBA" id="ARBA00022692"/>
    </source>
</evidence>
<dbReference type="OrthoDB" id="6313375at2"/>
<dbReference type="KEGG" id="pseo:OM33_14625"/>
<keyword evidence="3" id="KW-1003">Cell membrane</keyword>
<dbReference type="RefSeq" id="WP_038642792.1">
    <property type="nucleotide sequence ID" value="NZ_CP009888.1"/>
</dbReference>
<dbReference type="Proteomes" id="UP000030341">
    <property type="component" value="Chromosome 1"/>
</dbReference>
<accession>A0A0A7EJH4</accession>
<evidence type="ECO:0000313" key="9">
    <source>
        <dbReference type="Proteomes" id="UP000030341"/>
    </source>
</evidence>
<dbReference type="GO" id="GO:0005886">
    <property type="term" value="C:plasma membrane"/>
    <property type="evidence" value="ECO:0007669"/>
    <property type="project" value="UniProtKB-SubCell"/>
</dbReference>
<keyword evidence="4 7" id="KW-0812">Transmembrane</keyword>
<evidence type="ECO:0000256" key="7">
    <source>
        <dbReference type="SAM" id="Phobius"/>
    </source>
</evidence>